<name>A0A0G4K250_9GAMM</name>
<accession>A0A0G4K250</accession>
<gene>
    <name evidence="1" type="ORF">BN1221_04769</name>
</gene>
<dbReference type="Proteomes" id="UP000044377">
    <property type="component" value="Unassembled WGS sequence"/>
</dbReference>
<protein>
    <submittedName>
        <fullName evidence="1">Uncharacterized protein</fullName>
    </submittedName>
</protein>
<organism evidence="1 2">
    <name type="scientific">Brenneria goodwinii</name>
    <dbReference type="NCBI Taxonomy" id="1109412"/>
    <lineage>
        <taxon>Bacteria</taxon>
        <taxon>Pseudomonadati</taxon>
        <taxon>Pseudomonadota</taxon>
        <taxon>Gammaproteobacteria</taxon>
        <taxon>Enterobacterales</taxon>
        <taxon>Pectobacteriaceae</taxon>
        <taxon>Brenneria</taxon>
    </lineage>
</organism>
<proteinExistence type="predicted"/>
<dbReference type="STRING" id="1109412.BN1221_04769"/>
<evidence type="ECO:0000313" key="1">
    <source>
        <dbReference type="EMBL" id="CPR21230.1"/>
    </source>
</evidence>
<keyword evidence="2" id="KW-1185">Reference proteome</keyword>
<sequence>MLLFCCDWFHKMNVNALTAEHLYPIDFEMREANPPAP</sequence>
<reference evidence="2" key="1">
    <citation type="submission" date="2015-01" db="EMBL/GenBank/DDBJ databases">
        <authorList>
            <person name="Paterson Steve"/>
        </authorList>
    </citation>
    <scope>NUCLEOTIDE SEQUENCE [LARGE SCALE GENOMIC DNA]</scope>
    <source>
        <strain evidence="2">OBR1</strain>
    </source>
</reference>
<dbReference type="AlphaFoldDB" id="A0A0G4K250"/>
<dbReference type="EMBL" id="CGIG01000001">
    <property type="protein sequence ID" value="CPR21230.1"/>
    <property type="molecule type" value="Genomic_DNA"/>
</dbReference>
<evidence type="ECO:0000313" key="2">
    <source>
        <dbReference type="Proteomes" id="UP000044377"/>
    </source>
</evidence>